<keyword evidence="3" id="KW-0539">Nucleus</keyword>
<evidence type="ECO:0000256" key="2">
    <source>
        <dbReference type="ARBA" id="ARBA00007335"/>
    </source>
</evidence>
<dbReference type="Gene3D" id="1.25.40.10">
    <property type="entry name" value="Tetratricopeptide repeat domain"/>
    <property type="match status" value="1"/>
</dbReference>
<feature type="region of interest" description="Disordered" evidence="5">
    <location>
        <begin position="19"/>
        <end position="83"/>
    </location>
</feature>
<evidence type="ECO:0000256" key="1">
    <source>
        <dbReference type="ARBA" id="ARBA00004123"/>
    </source>
</evidence>
<dbReference type="PANTHER" id="PTHR15502">
    <property type="entry name" value="CALCINEURIN-BINDING PROTEIN CABIN 1-RELATED"/>
    <property type="match status" value="1"/>
</dbReference>
<feature type="repeat" description="TPR" evidence="4">
    <location>
        <begin position="423"/>
        <end position="456"/>
    </location>
</feature>
<dbReference type="Proteomes" id="UP001448207">
    <property type="component" value="Unassembled WGS sequence"/>
</dbReference>
<comment type="caution">
    <text evidence="6">The sequence shown here is derived from an EMBL/GenBank/DDBJ whole genome shotgun (WGS) entry which is preliminary data.</text>
</comment>
<dbReference type="SUPFAM" id="SSF48452">
    <property type="entry name" value="TPR-like"/>
    <property type="match status" value="2"/>
</dbReference>
<accession>A0ABR3B0V7</accession>
<dbReference type="InterPro" id="IPR033053">
    <property type="entry name" value="Hir3/CABIN1"/>
</dbReference>
<comment type="subcellular location">
    <subcellularLocation>
        <location evidence="1">Nucleus</location>
    </subcellularLocation>
</comment>
<dbReference type="PROSITE" id="PS50005">
    <property type="entry name" value="TPR"/>
    <property type="match status" value="1"/>
</dbReference>
<gene>
    <name evidence="6" type="ORF">J3Q64DRAFT_1735862</name>
</gene>
<dbReference type="PANTHER" id="PTHR15502:SF7">
    <property type="entry name" value="CALCINEURIN-BINDING PROTEIN CABIN-1"/>
    <property type="match status" value="1"/>
</dbReference>
<keyword evidence="7" id="KW-1185">Reference proteome</keyword>
<evidence type="ECO:0000256" key="4">
    <source>
        <dbReference type="PROSITE-ProRule" id="PRU00339"/>
    </source>
</evidence>
<feature type="compositionally biased region" description="Polar residues" evidence="5">
    <location>
        <begin position="52"/>
        <end position="81"/>
    </location>
</feature>
<keyword evidence="4" id="KW-0802">TPR repeat</keyword>
<protein>
    <recommendedName>
        <fullName evidence="8">Protein ZIP4 homolog</fullName>
    </recommendedName>
</protein>
<name>A0ABR3B0V7_PHYBL</name>
<organism evidence="6 7">
    <name type="scientific">Phycomyces blakesleeanus</name>
    <dbReference type="NCBI Taxonomy" id="4837"/>
    <lineage>
        <taxon>Eukaryota</taxon>
        <taxon>Fungi</taxon>
        <taxon>Fungi incertae sedis</taxon>
        <taxon>Mucoromycota</taxon>
        <taxon>Mucoromycotina</taxon>
        <taxon>Mucoromycetes</taxon>
        <taxon>Mucorales</taxon>
        <taxon>Phycomycetaceae</taxon>
        <taxon>Phycomyces</taxon>
    </lineage>
</organism>
<dbReference type="InterPro" id="IPR019734">
    <property type="entry name" value="TPR_rpt"/>
</dbReference>
<dbReference type="SMART" id="SM00028">
    <property type="entry name" value="TPR"/>
    <property type="match status" value="2"/>
</dbReference>
<proteinExistence type="inferred from homology"/>
<sequence length="1228" mass="140000">MKDSLPPINLVHLDENDASLSTQTDIDAKMDGRTSYEPCPYQRSDAEEHANSNDSSKNINHTNTNSNHDIHNSGSKSNTSDANDDEETMSLFWTWFDAKVSELDSTYYWGMEANQTRSKTRTSGNPNVRKCGTFQKASIESPGALLNQHAIQSDLLNFVDGLNTENSGSMDSLCKLAIHLLKLDSQEEYNEGFDENIIKPMVDILITLERNIFCVFSFEITNVDSVLRICESLVDQLIAKTITNSRSKLSLLRSKGAAKQEATLHEMAQLCHTWIGFSEQFIRGLEVPFVQKQKSISDSEYILGFEGTQRLLRLLFARGKLAECQGNIEDASQLYEQCKSILLECTKHNTHMHVSIPIRCQYDNCISLESIQQKLSDQQTSEYVTTTSKMLENKDYNGVIGLLKDYVTEPQEDTSRSNPTEICEILLMLGKAYVKNGEFTKAWDCYARTLELAVDNIVAYGSLHTTLESLLPKEEDTEFFELLKMINSSVKKLAELAFQKDINDSMWRSIELSPSFKKALVTVIQMTILYVYRHSDFIALISRYETPESVPHSPSSITKANPFNDTVMQVWVLLSILMHVELENIPVYEAELATSLSTLLKDLHEELGEREICGAGDGIFLKHLLKALPKSEDAEECASLYQCYHCLYGLLLAPDSENIQDHNAVHKDIDQKSAESLFDLVKDAALEKLNRNVPLKNDVKIAIDILFELFNVIPSNAFRAQFNARIVNNYLSGNIVPKPSVEELIETARLPTRPDSPEISHISPVYFKIFWIRGRTLRINTKNRAKSNLERSIDDLKEAIVLFTNHIYLCPNDFYGWYDLALCFSQLAEEILVYSTARLPSYKNEIAQYQKKAFLAFVRAWYLANEYNLKFSDSTLFELYAHFGELVFSMTGSPMNMEAFKTTSVSRFTLADGKVRIVADPEMGKKLAYKLVIKLFSKALKYDSPDDSHWKCHYMIGKCSSKLELRPQEVLGHYRLACNHAISRPRQQENVESTREAIYTLCSALAKYLYTEKIQAQDVEKYFSGIPSLLANNSLFDEISASSSNYFDGICSIVSRATPTPVYQLPFGSESTEDISAAELEHQYTCLKKLSVEKIMAYKIIYDRLTELRRIDKRSLHHRPIFRQACINFYILGNARQAKKDMLSLFNFRSNTKLLVNIWKSDYERPGKHYEYICEYTLFLIKIAKASKDVECLDLLAKKLNKSQDILATDKEKYLKTCNSFLIDLTQE</sequence>
<dbReference type="EMBL" id="JBCLYO010000007">
    <property type="protein sequence ID" value="KAL0087212.1"/>
    <property type="molecule type" value="Genomic_DNA"/>
</dbReference>
<evidence type="ECO:0000313" key="6">
    <source>
        <dbReference type="EMBL" id="KAL0087212.1"/>
    </source>
</evidence>
<evidence type="ECO:0000256" key="5">
    <source>
        <dbReference type="SAM" id="MobiDB-lite"/>
    </source>
</evidence>
<reference evidence="6 7" key="1">
    <citation type="submission" date="2024-04" db="EMBL/GenBank/DDBJ databases">
        <title>Symmetric and asymmetric DNA N6-adenine methylation regulates different biological responses in Mucorales.</title>
        <authorList>
            <consortium name="Lawrence Berkeley National Laboratory"/>
            <person name="Lax C."/>
            <person name="Mondo S.J."/>
            <person name="Osorio-Concepcion M."/>
            <person name="Muszewska A."/>
            <person name="Corrochano-Luque M."/>
            <person name="Gutierrez G."/>
            <person name="Riley R."/>
            <person name="Lipzen A."/>
            <person name="Guo J."/>
            <person name="Hundley H."/>
            <person name="Amirebrahimi M."/>
            <person name="Ng V."/>
            <person name="Lorenzo-Gutierrez D."/>
            <person name="Binder U."/>
            <person name="Yang J."/>
            <person name="Song Y."/>
            <person name="Canovas D."/>
            <person name="Navarro E."/>
            <person name="Freitag M."/>
            <person name="Gabaldon T."/>
            <person name="Grigoriev I.V."/>
            <person name="Corrochano L.M."/>
            <person name="Nicolas F.E."/>
            <person name="Garre V."/>
        </authorList>
    </citation>
    <scope>NUCLEOTIDE SEQUENCE [LARGE SCALE GENOMIC DNA]</scope>
    <source>
        <strain evidence="6 7">L51</strain>
    </source>
</reference>
<evidence type="ECO:0000313" key="7">
    <source>
        <dbReference type="Proteomes" id="UP001448207"/>
    </source>
</evidence>
<evidence type="ECO:0008006" key="8">
    <source>
        <dbReference type="Google" id="ProtNLM"/>
    </source>
</evidence>
<evidence type="ECO:0000256" key="3">
    <source>
        <dbReference type="ARBA" id="ARBA00023242"/>
    </source>
</evidence>
<dbReference type="InterPro" id="IPR011990">
    <property type="entry name" value="TPR-like_helical_dom_sf"/>
</dbReference>
<comment type="similarity">
    <text evidence="2">Belongs to the HIR3 family.</text>
</comment>